<dbReference type="EMBL" id="BKCJ011063716">
    <property type="protein sequence ID" value="GFC78023.1"/>
    <property type="molecule type" value="Genomic_DNA"/>
</dbReference>
<gene>
    <name evidence="2" type="ORF">Tci_849993</name>
</gene>
<name>A0A699QVR4_TANCI</name>
<accession>A0A699QVR4</accession>
<evidence type="ECO:0000256" key="1">
    <source>
        <dbReference type="SAM" id="MobiDB-lite"/>
    </source>
</evidence>
<evidence type="ECO:0000313" key="2">
    <source>
        <dbReference type="EMBL" id="GFC78023.1"/>
    </source>
</evidence>
<protein>
    <submittedName>
        <fullName evidence="2">Uncharacterized protein</fullName>
    </submittedName>
</protein>
<proteinExistence type="predicted"/>
<feature type="non-terminal residue" evidence="2">
    <location>
        <position position="1"/>
    </location>
</feature>
<comment type="caution">
    <text evidence="2">The sequence shown here is derived from an EMBL/GenBank/DDBJ whole genome shotgun (WGS) entry which is preliminary data.</text>
</comment>
<sequence length="167" mass="18125">HISPRIPGQSFAELPFEEEILEFLRFFGHSTQIKTLTGVNVNKLYQPWRSFAAVINKCLTGKSSGIDTPKPKASARKKKGGSASSTTPPTPIATPTPTTTVMAAPRLSAAAKRKQPARATTPTEPTDVERTEAEQLKIVLKRSRQETHISQQRSFGTDEGTGSRPGV</sequence>
<reference evidence="2" key="1">
    <citation type="journal article" date="2019" name="Sci. Rep.">
        <title>Draft genome of Tanacetum cinerariifolium, the natural source of mosquito coil.</title>
        <authorList>
            <person name="Yamashiro T."/>
            <person name="Shiraishi A."/>
            <person name="Satake H."/>
            <person name="Nakayama K."/>
        </authorList>
    </citation>
    <scope>NUCLEOTIDE SEQUENCE</scope>
</reference>
<feature type="region of interest" description="Disordered" evidence="1">
    <location>
        <begin position="62"/>
        <end position="167"/>
    </location>
</feature>
<feature type="non-terminal residue" evidence="2">
    <location>
        <position position="167"/>
    </location>
</feature>
<dbReference type="AlphaFoldDB" id="A0A699QVR4"/>
<organism evidence="2">
    <name type="scientific">Tanacetum cinerariifolium</name>
    <name type="common">Dalmatian daisy</name>
    <name type="synonym">Chrysanthemum cinerariifolium</name>
    <dbReference type="NCBI Taxonomy" id="118510"/>
    <lineage>
        <taxon>Eukaryota</taxon>
        <taxon>Viridiplantae</taxon>
        <taxon>Streptophyta</taxon>
        <taxon>Embryophyta</taxon>
        <taxon>Tracheophyta</taxon>
        <taxon>Spermatophyta</taxon>
        <taxon>Magnoliopsida</taxon>
        <taxon>eudicotyledons</taxon>
        <taxon>Gunneridae</taxon>
        <taxon>Pentapetalae</taxon>
        <taxon>asterids</taxon>
        <taxon>campanulids</taxon>
        <taxon>Asterales</taxon>
        <taxon>Asteraceae</taxon>
        <taxon>Asteroideae</taxon>
        <taxon>Anthemideae</taxon>
        <taxon>Anthemidinae</taxon>
        <taxon>Tanacetum</taxon>
    </lineage>
</organism>